<proteinExistence type="predicted"/>
<name>A0A3A4KRJ5_9NOCA</name>
<evidence type="ECO:0000256" key="1">
    <source>
        <dbReference type="SAM" id="MobiDB-lite"/>
    </source>
</evidence>
<dbReference type="OrthoDB" id="583435at2"/>
<keyword evidence="3" id="KW-1185">Reference proteome</keyword>
<evidence type="ECO:0000313" key="3">
    <source>
        <dbReference type="Proteomes" id="UP000266677"/>
    </source>
</evidence>
<dbReference type="AlphaFoldDB" id="A0A3A4KRJ5"/>
<evidence type="ECO:0000313" key="2">
    <source>
        <dbReference type="EMBL" id="RJO75768.1"/>
    </source>
</evidence>
<gene>
    <name evidence="2" type="ORF">D5S18_13345</name>
</gene>
<feature type="region of interest" description="Disordered" evidence="1">
    <location>
        <begin position="55"/>
        <end position="75"/>
    </location>
</feature>
<protein>
    <submittedName>
        <fullName evidence="2">Uncharacterized protein</fullName>
    </submittedName>
</protein>
<comment type="caution">
    <text evidence="2">The sequence shown here is derived from an EMBL/GenBank/DDBJ whole genome shotgun (WGS) entry which is preliminary data.</text>
</comment>
<reference evidence="2 3" key="1">
    <citation type="submission" date="2018-09" db="EMBL/GenBank/DDBJ databases">
        <title>YIM PH21274 draft genome.</title>
        <authorList>
            <person name="Miao C."/>
        </authorList>
    </citation>
    <scope>NUCLEOTIDE SEQUENCE [LARGE SCALE GENOMIC DNA]</scope>
    <source>
        <strain evidence="2 3">YIM PH 21724</strain>
    </source>
</reference>
<dbReference type="EMBL" id="QZFU01000017">
    <property type="protein sequence ID" value="RJO75768.1"/>
    <property type="molecule type" value="Genomic_DNA"/>
</dbReference>
<dbReference type="RefSeq" id="WP_120040762.1">
    <property type="nucleotide sequence ID" value="NZ_QZFU01000017.1"/>
</dbReference>
<accession>A0A3A4KRJ5</accession>
<sequence length="75" mass="7890">MPLLTVRLPSDATLADAMRALRLGDGDVDIAYGLIPVDPLQGLYALRITDDAAERIDPQGDGSQLFSDPPIGPAS</sequence>
<organism evidence="2 3">
    <name type="scientific">Nocardia panacis</name>
    <dbReference type="NCBI Taxonomy" id="2340916"/>
    <lineage>
        <taxon>Bacteria</taxon>
        <taxon>Bacillati</taxon>
        <taxon>Actinomycetota</taxon>
        <taxon>Actinomycetes</taxon>
        <taxon>Mycobacteriales</taxon>
        <taxon>Nocardiaceae</taxon>
        <taxon>Nocardia</taxon>
    </lineage>
</organism>
<dbReference type="Proteomes" id="UP000266677">
    <property type="component" value="Unassembled WGS sequence"/>
</dbReference>